<gene>
    <name evidence="1" type="ORF">LCGC14_3046530</name>
</gene>
<name>A0A0F8WMX5_9ZZZZ</name>
<feature type="non-terminal residue" evidence="1">
    <location>
        <position position="79"/>
    </location>
</feature>
<evidence type="ECO:0000313" key="1">
    <source>
        <dbReference type="EMBL" id="KKK58232.1"/>
    </source>
</evidence>
<reference evidence="1" key="1">
    <citation type="journal article" date="2015" name="Nature">
        <title>Complex archaea that bridge the gap between prokaryotes and eukaryotes.</title>
        <authorList>
            <person name="Spang A."/>
            <person name="Saw J.H."/>
            <person name="Jorgensen S.L."/>
            <person name="Zaremba-Niedzwiedzka K."/>
            <person name="Martijn J."/>
            <person name="Lind A.E."/>
            <person name="van Eijk R."/>
            <person name="Schleper C."/>
            <person name="Guy L."/>
            <person name="Ettema T.J."/>
        </authorList>
    </citation>
    <scope>NUCLEOTIDE SEQUENCE</scope>
</reference>
<organism evidence="1">
    <name type="scientific">marine sediment metagenome</name>
    <dbReference type="NCBI Taxonomy" id="412755"/>
    <lineage>
        <taxon>unclassified sequences</taxon>
        <taxon>metagenomes</taxon>
        <taxon>ecological metagenomes</taxon>
    </lineage>
</organism>
<sequence>MATKTVGTLTAKLKTDSADFKKGMRGALVQVESIKAAIKLAGAALKAFGKFMKESAALAGFQQEAMVALESALARAGVT</sequence>
<proteinExistence type="predicted"/>
<accession>A0A0F8WMX5</accession>
<comment type="caution">
    <text evidence="1">The sequence shown here is derived from an EMBL/GenBank/DDBJ whole genome shotgun (WGS) entry which is preliminary data.</text>
</comment>
<protein>
    <submittedName>
        <fullName evidence="1">Uncharacterized protein</fullName>
    </submittedName>
</protein>
<dbReference type="EMBL" id="LAZR01064086">
    <property type="protein sequence ID" value="KKK58232.1"/>
    <property type="molecule type" value="Genomic_DNA"/>
</dbReference>
<dbReference type="AlphaFoldDB" id="A0A0F8WMX5"/>